<dbReference type="Proteomes" id="UP000475862">
    <property type="component" value="Unassembled WGS sequence"/>
</dbReference>
<protein>
    <submittedName>
        <fullName evidence="1">Uncharacterized protein</fullName>
    </submittedName>
</protein>
<evidence type="ECO:0000313" key="2">
    <source>
        <dbReference type="Proteomes" id="UP000475862"/>
    </source>
</evidence>
<name>A0A6G0TZ94_APHGL</name>
<organism evidence="1 2">
    <name type="scientific">Aphis glycines</name>
    <name type="common">Soybean aphid</name>
    <dbReference type="NCBI Taxonomy" id="307491"/>
    <lineage>
        <taxon>Eukaryota</taxon>
        <taxon>Metazoa</taxon>
        <taxon>Ecdysozoa</taxon>
        <taxon>Arthropoda</taxon>
        <taxon>Hexapoda</taxon>
        <taxon>Insecta</taxon>
        <taxon>Pterygota</taxon>
        <taxon>Neoptera</taxon>
        <taxon>Paraneoptera</taxon>
        <taxon>Hemiptera</taxon>
        <taxon>Sternorrhyncha</taxon>
        <taxon>Aphidomorpha</taxon>
        <taxon>Aphidoidea</taxon>
        <taxon>Aphididae</taxon>
        <taxon>Aphidini</taxon>
        <taxon>Aphis</taxon>
        <taxon>Aphis</taxon>
    </lineage>
</organism>
<dbReference type="EMBL" id="VYZN01000012">
    <property type="protein sequence ID" value="KAE9541675.1"/>
    <property type="molecule type" value="Genomic_DNA"/>
</dbReference>
<comment type="caution">
    <text evidence="1">The sequence shown here is derived from an EMBL/GenBank/DDBJ whole genome shotgun (WGS) entry which is preliminary data.</text>
</comment>
<evidence type="ECO:0000313" key="1">
    <source>
        <dbReference type="EMBL" id="KAE9541675.1"/>
    </source>
</evidence>
<accession>A0A6G0TZ94</accession>
<gene>
    <name evidence="1" type="ORF">AGLY_003666</name>
</gene>
<keyword evidence="2" id="KW-1185">Reference proteome</keyword>
<dbReference type="AlphaFoldDB" id="A0A6G0TZ94"/>
<reference evidence="1 2" key="1">
    <citation type="submission" date="2019-08" db="EMBL/GenBank/DDBJ databases">
        <title>The genome of the soybean aphid Biotype 1, its phylome, world population structure and adaptation to the North American continent.</title>
        <authorList>
            <person name="Giordano R."/>
            <person name="Donthu R.K."/>
            <person name="Hernandez A.G."/>
            <person name="Wright C.L."/>
            <person name="Zimin A.V."/>
        </authorList>
    </citation>
    <scope>NUCLEOTIDE SEQUENCE [LARGE SCALE GENOMIC DNA]</scope>
    <source>
        <tissue evidence="1">Whole aphids</tissue>
    </source>
</reference>
<sequence>MLAIYTVHSIGIFNGQRSARGQLIIDILKHKIVRNYHQIVCYNPIIPIDLVHSCFEAVYLLYYLCKRSRVRLWTPQPMYRIFLSCIKENRYGRREEYHLRCADTAKIDNKESAEQVLFSDTLLDLVLIHCSFNVMLFLKLNNKQIISNIKFDKFGYSSLMPKSFNTLLTLKQLTVPQESLKQ</sequence>
<proteinExistence type="predicted"/>